<comment type="caution">
    <text evidence="2">The sequence shown here is derived from an EMBL/GenBank/DDBJ whole genome shotgun (WGS) entry which is preliminary data.</text>
</comment>
<dbReference type="RefSeq" id="WP_374612583.1">
    <property type="nucleotide sequence ID" value="NZ_JBHUEL010000003.1"/>
</dbReference>
<keyword evidence="1" id="KW-0812">Transmembrane</keyword>
<dbReference type="InterPro" id="IPR004891">
    <property type="entry name" value="Mercury-R_MerC"/>
</dbReference>
<feature type="transmembrane region" description="Helical" evidence="1">
    <location>
        <begin position="80"/>
        <end position="97"/>
    </location>
</feature>
<proteinExistence type="predicted"/>
<organism evidence="2 3">
    <name type="scientific">Sphingorhabdus buctiana</name>
    <dbReference type="NCBI Taxonomy" id="1508805"/>
    <lineage>
        <taxon>Bacteria</taxon>
        <taxon>Pseudomonadati</taxon>
        <taxon>Pseudomonadota</taxon>
        <taxon>Alphaproteobacteria</taxon>
        <taxon>Sphingomonadales</taxon>
        <taxon>Sphingomonadaceae</taxon>
        <taxon>Sphingorhabdus</taxon>
    </lineage>
</organism>
<keyword evidence="1" id="KW-1133">Transmembrane helix</keyword>
<reference evidence="3" key="1">
    <citation type="journal article" date="2019" name="Int. J. Syst. Evol. Microbiol.">
        <title>The Global Catalogue of Microorganisms (GCM) 10K type strain sequencing project: providing services to taxonomists for standard genome sequencing and annotation.</title>
        <authorList>
            <consortium name="The Broad Institute Genomics Platform"/>
            <consortium name="The Broad Institute Genome Sequencing Center for Infectious Disease"/>
            <person name="Wu L."/>
            <person name="Ma J."/>
        </authorList>
    </citation>
    <scope>NUCLEOTIDE SEQUENCE [LARGE SCALE GENOMIC DNA]</scope>
    <source>
        <strain evidence="3">CGMCC 1.12449</strain>
    </source>
</reference>
<dbReference type="Proteomes" id="UP001597215">
    <property type="component" value="Unassembled WGS sequence"/>
</dbReference>
<protein>
    <submittedName>
        <fullName evidence="2">MerC domain-containing protein</fullName>
    </submittedName>
</protein>
<gene>
    <name evidence="2" type="ORF">ACFSAG_03735</name>
</gene>
<dbReference type="EMBL" id="JBHUEL010000003">
    <property type="protein sequence ID" value="MFD1765950.1"/>
    <property type="molecule type" value="Genomic_DNA"/>
</dbReference>
<evidence type="ECO:0000256" key="1">
    <source>
        <dbReference type="SAM" id="Phobius"/>
    </source>
</evidence>
<feature type="transmembrane region" description="Helical" evidence="1">
    <location>
        <begin position="21"/>
        <end position="48"/>
    </location>
</feature>
<evidence type="ECO:0000313" key="2">
    <source>
        <dbReference type="EMBL" id="MFD1765950.1"/>
    </source>
</evidence>
<feature type="transmembrane region" description="Helical" evidence="1">
    <location>
        <begin position="103"/>
        <end position="121"/>
    </location>
</feature>
<evidence type="ECO:0000313" key="3">
    <source>
        <dbReference type="Proteomes" id="UP001597215"/>
    </source>
</evidence>
<keyword evidence="1" id="KW-0472">Membrane</keyword>
<keyword evidence="3" id="KW-1185">Reference proteome</keyword>
<feature type="transmembrane region" description="Helical" evidence="1">
    <location>
        <begin position="54"/>
        <end position="73"/>
    </location>
</feature>
<sequence length="125" mass="12997">MVIALQAYWREKRWDGLGLSLAGLCLVHCLATSIMLALLASAGGFLFSPLVHEVGLALAIVFGIVALVKGLFVHGFMMPAAVGSLGIGVMSGALTLPHGGDEILYTMVGVAILALGHDLNLRASR</sequence>
<dbReference type="Pfam" id="PF03203">
    <property type="entry name" value="MerC"/>
    <property type="match status" value="1"/>
</dbReference>
<name>A0ABW4MAT9_9SPHN</name>
<accession>A0ABW4MAT9</accession>